<accession>A0A3N4IIN5</accession>
<keyword evidence="2" id="KW-1185">Reference proteome</keyword>
<dbReference type="AlphaFoldDB" id="A0A3N4IIN5"/>
<evidence type="ECO:0000313" key="1">
    <source>
        <dbReference type="EMBL" id="RPA81514.1"/>
    </source>
</evidence>
<protein>
    <submittedName>
        <fullName evidence="1">Uncharacterized protein</fullName>
    </submittedName>
</protein>
<name>A0A3N4IIN5_ASCIM</name>
<evidence type="ECO:0000313" key="2">
    <source>
        <dbReference type="Proteomes" id="UP000275078"/>
    </source>
</evidence>
<organism evidence="1 2">
    <name type="scientific">Ascobolus immersus RN42</name>
    <dbReference type="NCBI Taxonomy" id="1160509"/>
    <lineage>
        <taxon>Eukaryota</taxon>
        <taxon>Fungi</taxon>
        <taxon>Dikarya</taxon>
        <taxon>Ascomycota</taxon>
        <taxon>Pezizomycotina</taxon>
        <taxon>Pezizomycetes</taxon>
        <taxon>Pezizales</taxon>
        <taxon>Ascobolaceae</taxon>
        <taxon>Ascobolus</taxon>
    </lineage>
</organism>
<reference evidence="1 2" key="1">
    <citation type="journal article" date="2018" name="Nat. Ecol. Evol.">
        <title>Pezizomycetes genomes reveal the molecular basis of ectomycorrhizal truffle lifestyle.</title>
        <authorList>
            <person name="Murat C."/>
            <person name="Payen T."/>
            <person name="Noel B."/>
            <person name="Kuo A."/>
            <person name="Morin E."/>
            <person name="Chen J."/>
            <person name="Kohler A."/>
            <person name="Krizsan K."/>
            <person name="Balestrini R."/>
            <person name="Da Silva C."/>
            <person name="Montanini B."/>
            <person name="Hainaut M."/>
            <person name="Levati E."/>
            <person name="Barry K.W."/>
            <person name="Belfiori B."/>
            <person name="Cichocki N."/>
            <person name="Clum A."/>
            <person name="Dockter R.B."/>
            <person name="Fauchery L."/>
            <person name="Guy J."/>
            <person name="Iotti M."/>
            <person name="Le Tacon F."/>
            <person name="Lindquist E.A."/>
            <person name="Lipzen A."/>
            <person name="Malagnac F."/>
            <person name="Mello A."/>
            <person name="Molinier V."/>
            <person name="Miyauchi S."/>
            <person name="Poulain J."/>
            <person name="Riccioni C."/>
            <person name="Rubini A."/>
            <person name="Sitrit Y."/>
            <person name="Splivallo R."/>
            <person name="Traeger S."/>
            <person name="Wang M."/>
            <person name="Zifcakova L."/>
            <person name="Wipf D."/>
            <person name="Zambonelli A."/>
            <person name="Paolocci F."/>
            <person name="Nowrousian M."/>
            <person name="Ottonello S."/>
            <person name="Baldrian P."/>
            <person name="Spatafora J.W."/>
            <person name="Henrissat B."/>
            <person name="Nagy L.G."/>
            <person name="Aury J.M."/>
            <person name="Wincker P."/>
            <person name="Grigoriev I.V."/>
            <person name="Bonfante P."/>
            <person name="Martin F.M."/>
        </authorList>
    </citation>
    <scope>NUCLEOTIDE SEQUENCE [LARGE SCALE GENOMIC DNA]</scope>
    <source>
        <strain evidence="1 2">RN42</strain>
    </source>
</reference>
<gene>
    <name evidence="1" type="ORF">BJ508DRAFT_361877</name>
</gene>
<sequence>MPDSPYSEWIYERGNPLIPPPPATASCFKAFWTGKNRNITQHHRIGQTLLLRILHTPPPWPGAPTRLLSFDLQQALYEHVTKRPPLIQFFDIRIPAYCREALLDPLLSMFFFERENQPPFGNTYPLPLLHHSIRMLWFFLEELHPYILACEPHLKDLKLSDSIIQTAKDWPDVKSARKSKVYHNLDYSYTVAENWLWIEETELLESRMAVKRYKNRMMRPEQLRLLEIVTEALMDGIRSKVRQEASLLEVNIEVNRAHSVFHMFAKRVRSERIELLMLKYLEDDGYNEEVVAAVELRSVEFRKYLNELDIRKTPDASMEKSRIMRHPPIADLPVREKE</sequence>
<dbReference type="Proteomes" id="UP000275078">
    <property type="component" value="Unassembled WGS sequence"/>
</dbReference>
<proteinExistence type="predicted"/>
<dbReference type="EMBL" id="ML119679">
    <property type="protein sequence ID" value="RPA81514.1"/>
    <property type="molecule type" value="Genomic_DNA"/>
</dbReference>